<feature type="region of interest" description="Disordered" evidence="1">
    <location>
        <begin position="204"/>
        <end position="239"/>
    </location>
</feature>
<dbReference type="AlphaFoldDB" id="A0A0L0DUG9"/>
<name>A0A0L0DUG9_THETB</name>
<dbReference type="Proteomes" id="UP000054408">
    <property type="component" value="Unassembled WGS sequence"/>
</dbReference>
<keyword evidence="3" id="KW-1185">Reference proteome</keyword>
<reference evidence="2 3" key="1">
    <citation type="submission" date="2010-05" db="EMBL/GenBank/DDBJ databases">
        <title>The Genome Sequence of Thecamonas trahens ATCC 50062.</title>
        <authorList>
            <consortium name="The Broad Institute Genome Sequencing Platform"/>
            <person name="Russ C."/>
            <person name="Cuomo C."/>
            <person name="Shea T."/>
            <person name="Young S.K."/>
            <person name="Zeng Q."/>
            <person name="Koehrsen M."/>
            <person name="Haas B."/>
            <person name="Borodovsky M."/>
            <person name="Guigo R."/>
            <person name="Alvarado L."/>
            <person name="Berlin A."/>
            <person name="Bochicchio J."/>
            <person name="Borenstein D."/>
            <person name="Chapman S."/>
            <person name="Chen Z."/>
            <person name="Freedman E."/>
            <person name="Gellesch M."/>
            <person name="Goldberg J."/>
            <person name="Griggs A."/>
            <person name="Gujja S."/>
            <person name="Heilman E."/>
            <person name="Heiman D."/>
            <person name="Hepburn T."/>
            <person name="Howarth C."/>
            <person name="Jen D."/>
            <person name="Larson L."/>
            <person name="Mehta T."/>
            <person name="Park D."/>
            <person name="Pearson M."/>
            <person name="Roberts A."/>
            <person name="Saif S."/>
            <person name="Shenoy N."/>
            <person name="Sisk P."/>
            <person name="Stolte C."/>
            <person name="Sykes S."/>
            <person name="Thomson T."/>
            <person name="Walk T."/>
            <person name="White J."/>
            <person name="Yandava C."/>
            <person name="Burger G."/>
            <person name="Gray M.W."/>
            <person name="Holland P.W.H."/>
            <person name="King N."/>
            <person name="Lang F.B.F."/>
            <person name="Roger A.J."/>
            <person name="Ruiz-Trillo I."/>
            <person name="Lander E."/>
            <person name="Nusbaum C."/>
        </authorList>
    </citation>
    <scope>NUCLEOTIDE SEQUENCE [LARGE SCALE GENOMIC DNA]</scope>
    <source>
        <strain evidence="2 3">ATCC 50062</strain>
    </source>
</reference>
<evidence type="ECO:0000313" key="3">
    <source>
        <dbReference type="Proteomes" id="UP000054408"/>
    </source>
</evidence>
<gene>
    <name evidence="2" type="ORF">AMSG_01968</name>
</gene>
<dbReference type="EMBL" id="GL349439">
    <property type="protein sequence ID" value="KNC55701.1"/>
    <property type="molecule type" value="Genomic_DNA"/>
</dbReference>
<organism evidence="2 3">
    <name type="scientific">Thecamonas trahens ATCC 50062</name>
    <dbReference type="NCBI Taxonomy" id="461836"/>
    <lineage>
        <taxon>Eukaryota</taxon>
        <taxon>Apusozoa</taxon>
        <taxon>Apusomonadida</taxon>
        <taxon>Apusomonadidae</taxon>
        <taxon>Thecamonas</taxon>
    </lineage>
</organism>
<proteinExistence type="predicted"/>
<sequence length="329" mass="36673">MFYMHICAKPQRLVYSGWLTCDEAEWMAAYLTAHNGQLPMPPHVPSAAEAVGMMRTADLAALGNATSLRPKSRSARTAVSKASELLLHASPLLKAMLEGLNLEVAARKREAVVVRRANRPPFPPTWPKLDSATSRTAVLNIQVATAYRMHPIRPAMAFHKFVVGHACGKSRVADYRREVAFSGWLTAQEARLVRDAIVKCMTMLDKSSRNPEPKSPPSAQSRQPRWPVKSVDPLASQTRKKRIRAAVKAKKVPSHTYFPQMHHKLADGTPIPISVRRRAGVVPSDHGPMYLCHVLHPRTNKLIVYSWLTLAELDALIVHLIALDKHARR</sequence>
<dbReference type="RefSeq" id="XP_013761465.1">
    <property type="nucleotide sequence ID" value="XM_013906011.1"/>
</dbReference>
<evidence type="ECO:0000256" key="1">
    <source>
        <dbReference type="SAM" id="MobiDB-lite"/>
    </source>
</evidence>
<protein>
    <submittedName>
        <fullName evidence="2">Uncharacterized protein</fullName>
    </submittedName>
</protein>
<evidence type="ECO:0000313" key="2">
    <source>
        <dbReference type="EMBL" id="KNC55701.1"/>
    </source>
</evidence>
<accession>A0A0L0DUG9</accession>
<dbReference type="GeneID" id="25561682"/>